<dbReference type="EMBL" id="JBEYXT010000031">
    <property type="protein sequence ID" value="MEU6801377.1"/>
    <property type="molecule type" value="Genomic_DNA"/>
</dbReference>
<organism evidence="2 3">
    <name type="scientific">Streptomyces neyagawaensis</name>
    <dbReference type="NCBI Taxonomy" id="42238"/>
    <lineage>
        <taxon>Bacteria</taxon>
        <taxon>Bacillati</taxon>
        <taxon>Actinomycetota</taxon>
        <taxon>Actinomycetes</taxon>
        <taxon>Kitasatosporales</taxon>
        <taxon>Streptomycetaceae</taxon>
        <taxon>Streptomyces</taxon>
    </lineage>
</organism>
<sequence>MRLGKALATGVAEERPQSYETVGATDDAEGRRRPADEARRTSPAPAPETPVAEAPVAEVSAVR</sequence>
<feature type="compositionally biased region" description="Low complexity" evidence="1">
    <location>
        <begin position="49"/>
        <end position="63"/>
    </location>
</feature>
<keyword evidence="3" id="KW-1185">Reference proteome</keyword>
<dbReference type="RefSeq" id="WP_359693309.1">
    <property type="nucleotide sequence ID" value="NZ_JBEYXT010000031.1"/>
</dbReference>
<reference evidence="2 3" key="1">
    <citation type="submission" date="2024-06" db="EMBL/GenBank/DDBJ databases">
        <title>The Natural Products Discovery Center: Release of the First 8490 Sequenced Strains for Exploring Actinobacteria Biosynthetic Diversity.</title>
        <authorList>
            <person name="Kalkreuter E."/>
            <person name="Kautsar S.A."/>
            <person name="Yang D."/>
            <person name="Bader C.D."/>
            <person name="Teijaro C.N."/>
            <person name="Fluegel L."/>
            <person name="Davis C.M."/>
            <person name="Simpson J.R."/>
            <person name="Lauterbach L."/>
            <person name="Steele A.D."/>
            <person name="Gui C."/>
            <person name="Meng S."/>
            <person name="Li G."/>
            <person name="Viehrig K."/>
            <person name="Ye F."/>
            <person name="Su P."/>
            <person name="Kiefer A.F."/>
            <person name="Nichols A."/>
            <person name="Cepeda A.J."/>
            <person name="Yan W."/>
            <person name="Fan B."/>
            <person name="Jiang Y."/>
            <person name="Adhikari A."/>
            <person name="Zheng C.-J."/>
            <person name="Schuster L."/>
            <person name="Cowan T.M."/>
            <person name="Smanski M.J."/>
            <person name="Chevrette M.G."/>
            <person name="De Carvalho L.P.S."/>
            <person name="Shen B."/>
        </authorList>
    </citation>
    <scope>NUCLEOTIDE SEQUENCE [LARGE SCALE GENOMIC DNA]</scope>
    <source>
        <strain evidence="2 3">NPDC046851</strain>
    </source>
</reference>
<protein>
    <submittedName>
        <fullName evidence="2">Uncharacterized protein</fullName>
    </submittedName>
</protein>
<evidence type="ECO:0000313" key="3">
    <source>
        <dbReference type="Proteomes" id="UP001551189"/>
    </source>
</evidence>
<dbReference type="Proteomes" id="UP001551189">
    <property type="component" value="Unassembled WGS sequence"/>
</dbReference>
<gene>
    <name evidence="2" type="ORF">ABZ931_10235</name>
</gene>
<accession>A0ABV3AW22</accession>
<evidence type="ECO:0000313" key="2">
    <source>
        <dbReference type="EMBL" id="MEU6801377.1"/>
    </source>
</evidence>
<name>A0ABV3AW22_9ACTN</name>
<proteinExistence type="predicted"/>
<evidence type="ECO:0000256" key="1">
    <source>
        <dbReference type="SAM" id="MobiDB-lite"/>
    </source>
</evidence>
<comment type="caution">
    <text evidence="2">The sequence shown here is derived from an EMBL/GenBank/DDBJ whole genome shotgun (WGS) entry which is preliminary data.</text>
</comment>
<feature type="region of interest" description="Disordered" evidence="1">
    <location>
        <begin position="1"/>
        <end position="63"/>
    </location>
</feature>
<feature type="compositionally biased region" description="Basic and acidic residues" evidence="1">
    <location>
        <begin position="28"/>
        <end position="40"/>
    </location>
</feature>